<comment type="caution">
    <text evidence="7">The sequence shown here is derived from an EMBL/GenBank/DDBJ whole genome shotgun (WGS) entry which is preliminary data.</text>
</comment>
<dbReference type="RefSeq" id="WP_207365001.1">
    <property type="nucleotide sequence ID" value="NZ_JAFMYV010000006.1"/>
</dbReference>
<evidence type="ECO:0000259" key="6">
    <source>
        <dbReference type="PROSITE" id="PS50109"/>
    </source>
</evidence>
<dbReference type="SUPFAM" id="SSF47384">
    <property type="entry name" value="Homodimeric domain of signal transducing histidine kinase"/>
    <property type="match status" value="1"/>
</dbReference>
<proteinExistence type="predicted"/>
<dbReference type="PANTHER" id="PTHR43304">
    <property type="entry name" value="PHYTOCHROME-LIKE PROTEIN CPH1"/>
    <property type="match status" value="1"/>
</dbReference>
<dbReference type="SMART" id="SM00388">
    <property type="entry name" value="HisKA"/>
    <property type="match status" value="1"/>
</dbReference>
<dbReference type="CDD" id="cd00082">
    <property type="entry name" value="HisKA"/>
    <property type="match status" value="1"/>
</dbReference>
<evidence type="ECO:0000256" key="3">
    <source>
        <dbReference type="ARBA" id="ARBA00022553"/>
    </source>
</evidence>
<dbReference type="GO" id="GO:0000155">
    <property type="term" value="F:phosphorelay sensor kinase activity"/>
    <property type="evidence" value="ECO:0007669"/>
    <property type="project" value="InterPro"/>
</dbReference>
<dbReference type="Pfam" id="PF00512">
    <property type="entry name" value="HisKA"/>
    <property type="match status" value="1"/>
</dbReference>
<dbReference type="SMART" id="SM00387">
    <property type="entry name" value="HATPase_c"/>
    <property type="match status" value="1"/>
</dbReference>
<evidence type="ECO:0000256" key="5">
    <source>
        <dbReference type="ARBA" id="ARBA00022777"/>
    </source>
</evidence>
<dbReference type="AlphaFoldDB" id="A0A939GJ85"/>
<gene>
    <name evidence="7" type="ORF">J2I47_12875</name>
</gene>
<dbReference type="InterPro" id="IPR036890">
    <property type="entry name" value="HATPase_C_sf"/>
</dbReference>
<dbReference type="PROSITE" id="PS50109">
    <property type="entry name" value="HIS_KIN"/>
    <property type="match status" value="1"/>
</dbReference>
<dbReference type="InterPro" id="IPR005467">
    <property type="entry name" value="His_kinase_dom"/>
</dbReference>
<accession>A0A939GJ85</accession>
<dbReference type="InterPro" id="IPR052162">
    <property type="entry name" value="Sensor_kinase/Photoreceptor"/>
</dbReference>
<dbReference type="InterPro" id="IPR035965">
    <property type="entry name" value="PAS-like_dom_sf"/>
</dbReference>
<evidence type="ECO:0000313" key="7">
    <source>
        <dbReference type="EMBL" id="MBO0937442.1"/>
    </source>
</evidence>
<dbReference type="SUPFAM" id="SSF55874">
    <property type="entry name" value="ATPase domain of HSP90 chaperone/DNA topoisomerase II/histidine kinase"/>
    <property type="match status" value="1"/>
</dbReference>
<dbReference type="Pfam" id="PF02518">
    <property type="entry name" value="HATPase_c"/>
    <property type="match status" value="1"/>
</dbReference>
<dbReference type="CDD" id="cd00130">
    <property type="entry name" value="PAS"/>
    <property type="match status" value="2"/>
</dbReference>
<comment type="catalytic activity">
    <reaction evidence="1">
        <text>ATP + protein L-histidine = ADP + protein N-phospho-L-histidine.</text>
        <dbReference type="EC" id="2.7.13.3"/>
    </reaction>
</comment>
<dbReference type="Gene3D" id="1.10.287.130">
    <property type="match status" value="1"/>
</dbReference>
<dbReference type="PANTHER" id="PTHR43304:SF1">
    <property type="entry name" value="PAC DOMAIN-CONTAINING PROTEIN"/>
    <property type="match status" value="1"/>
</dbReference>
<evidence type="ECO:0000256" key="2">
    <source>
        <dbReference type="ARBA" id="ARBA00012438"/>
    </source>
</evidence>
<dbReference type="InterPro" id="IPR013656">
    <property type="entry name" value="PAS_4"/>
</dbReference>
<dbReference type="Gene3D" id="3.30.565.10">
    <property type="entry name" value="Histidine kinase-like ATPase, C-terminal domain"/>
    <property type="match status" value="1"/>
</dbReference>
<keyword evidence="3" id="KW-0597">Phosphoprotein</keyword>
<feature type="domain" description="Histidine kinase" evidence="6">
    <location>
        <begin position="543"/>
        <end position="779"/>
    </location>
</feature>
<evidence type="ECO:0000313" key="8">
    <source>
        <dbReference type="Proteomes" id="UP000664034"/>
    </source>
</evidence>
<name>A0A939GJ85_9BACT</name>
<dbReference type="InterPro" id="IPR036097">
    <property type="entry name" value="HisK_dim/P_sf"/>
</dbReference>
<organism evidence="7 8">
    <name type="scientific">Fibrella rubiginis</name>
    <dbReference type="NCBI Taxonomy" id="2817060"/>
    <lineage>
        <taxon>Bacteria</taxon>
        <taxon>Pseudomonadati</taxon>
        <taxon>Bacteroidota</taxon>
        <taxon>Cytophagia</taxon>
        <taxon>Cytophagales</taxon>
        <taxon>Spirosomataceae</taxon>
        <taxon>Fibrella</taxon>
    </lineage>
</organism>
<keyword evidence="8" id="KW-1185">Reference proteome</keyword>
<evidence type="ECO:0000256" key="1">
    <source>
        <dbReference type="ARBA" id="ARBA00000085"/>
    </source>
</evidence>
<dbReference type="InterPro" id="IPR003661">
    <property type="entry name" value="HisK_dim/P_dom"/>
</dbReference>
<dbReference type="Proteomes" id="UP000664034">
    <property type="component" value="Unassembled WGS sequence"/>
</dbReference>
<dbReference type="SUPFAM" id="SSF55785">
    <property type="entry name" value="PYP-like sensor domain (PAS domain)"/>
    <property type="match status" value="4"/>
</dbReference>
<reference evidence="7" key="1">
    <citation type="submission" date="2021-03" db="EMBL/GenBank/DDBJ databases">
        <title>Fibrella sp. HMF5335 genome sequencing and assembly.</title>
        <authorList>
            <person name="Kang H."/>
            <person name="Kim H."/>
            <person name="Bae S."/>
            <person name="Joh K."/>
        </authorList>
    </citation>
    <scope>NUCLEOTIDE SEQUENCE</scope>
    <source>
        <strain evidence="7">HMF5335</strain>
    </source>
</reference>
<keyword evidence="4" id="KW-0808">Transferase</keyword>
<evidence type="ECO:0000256" key="4">
    <source>
        <dbReference type="ARBA" id="ARBA00022679"/>
    </source>
</evidence>
<keyword evidence="5" id="KW-0418">Kinase</keyword>
<dbReference type="Gene3D" id="3.30.450.20">
    <property type="entry name" value="PAS domain"/>
    <property type="match status" value="4"/>
</dbReference>
<dbReference type="Pfam" id="PF08448">
    <property type="entry name" value="PAS_4"/>
    <property type="match status" value="2"/>
</dbReference>
<protein>
    <recommendedName>
        <fullName evidence="2">histidine kinase</fullName>
        <ecNumber evidence="2">2.7.13.3</ecNumber>
    </recommendedName>
</protein>
<sequence length="779" mass="86504">MAIPNQSASLVHQSNTALLASLLDSSSQAMTYFEAISSAGGLPTDFRLVLANRAAVAWLDDSGTVATGSTLTTLYPWAIETGWLDELIQVYGSGQSAQRDVRYPTTGRWLRLSARPLANGIALDYTDITETKRAEATQRKATLIQSVLNETPAGMIASEAVRSVDGRIIDLLFLHVNQQVERLVGLSPEQIVDRFNSDVFPESMTNGLFDRYAEVIESGQSQTFDCEYRADGVDGWYRITARKLNDGLAVSFLDITALKEAEVIYARQTDLLQIVLDNAPAGMVLWEAVRDTTAERAIIDFRFRLTNRVNTFLIGHYGESLVGKRLLEQFPRFRGSALVTALHDVFTSGKGMGMIFSDYAAKPGGWFDSQLIPIGDEVLMTCLNVTEQHDSQQVQKEQADLVSTIVTNSPVGLALLHPQHDASGNITAMVYRLVNQAFASLSGRTPDQLIDKRVLDLFPGLKGTEPYLRMLHVAKTGEYQRFTMPYYQDGAAGWFENILVKRGDDVLLCVTDVTERHNQQQQLETLNQALQRSNENLQQFAFIASHDLQEPLRKVQSFGALLRTQYADQLNEAGTDLIQRMELSARRMSMLIRDLLEFSRLSTRQDTSRPISLDRLIADIAEDLDLLIRETGGEIVVDPLPTLSGDPTQLTQLFQNLIANALKFYRTGYPPVVRLSYRQVSSEAIAFNPLFPKLLIGPDATGKPRLYHEISVSDDGIGFDMKYTDRIFGVFQRLHGKGQYSGSGIGLAICRKVVENHGGAISVISQPDQGATFRVYLPV</sequence>
<dbReference type="EMBL" id="JAFMYV010000006">
    <property type="protein sequence ID" value="MBO0937442.1"/>
    <property type="molecule type" value="Genomic_DNA"/>
</dbReference>
<dbReference type="InterPro" id="IPR003594">
    <property type="entry name" value="HATPase_dom"/>
</dbReference>
<dbReference type="PRINTS" id="PR00344">
    <property type="entry name" value="BCTRLSENSOR"/>
</dbReference>
<dbReference type="EC" id="2.7.13.3" evidence="2"/>
<dbReference type="InterPro" id="IPR004358">
    <property type="entry name" value="Sig_transdc_His_kin-like_C"/>
</dbReference>
<dbReference type="InterPro" id="IPR000014">
    <property type="entry name" value="PAS"/>
</dbReference>